<evidence type="ECO:0000256" key="3">
    <source>
        <dbReference type="ARBA" id="ARBA00022989"/>
    </source>
</evidence>
<comment type="subcellular location">
    <subcellularLocation>
        <location evidence="1">Membrane</location>
        <topology evidence="1">Multi-pass membrane protein</topology>
    </subcellularLocation>
</comment>
<evidence type="ECO:0000259" key="6">
    <source>
        <dbReference type="Pfam" id="PF01694"/>
    </source>
</evidence>
<dbReference type="Proteomes" id="UP000039324">
    <property type="component" value="Unassembled WGS sequence"/>
</dbReference>
<reference evidence="7 8" key="1">
    <citation type="submission" date="2015-02" db="EMBL/GenBank/DDBJ databases">
        <authorList>
            <person name="Chooi Y.-H."/>
        </authorList>
    </citation>
    <scope>NUCLEOTIDE SEQUENCE [LARGE SCALE GENOMIC DNA]</scope>
    <source>
        <strain evidence="7">E3</strain>
    </source>
</reference>
<dbReference type="AlphaFoldDB" id="A0A0G4J644"/>
<proteinExistence type="predicted"/>
<sequence>MERGAGARRPHVVYRYIVAQRGGSACSAFAATLSALLTLAGVALVVLSQTGHIQLHGPPPAASSDNHNKDNDKQVVQVATSATEQEKKGWFRRYVRDQPVTTALVLANTIQFVRARDWDNFLSAPHAPTTVSLGSVQGVSPGRALKQIVGAAFHHGSFQHFALNMRALWSFGAVVERDLGSLKMLTVYLAGVLSGTLTDFAYQQRGKSRWNPVVGASGGIVALMGANGVTWPLSGTLGPALVQVVLLALFDGQKLKYMEALTDSEVIPEALRQVSHLSHLGGWVVGIA</sequence>
<dbReference type="SUPFAM" id="SSF144091">
    <property type="entry name" value="Rhomboid-like"/>
    <property type="match status" value="1"/>
</dbReference>
<dbReference type="PANTHER" id="PTHR43066">
    <property type="entry name" value="RHOMBOID-RELATED PROTEIN"/>
    <property type="match status" value="1"/>
</dbReference>
<evidence type="ECO:0000256" key="1">
    <source>
        <dbReference type="ARBA" id="ARBA00004141"/>
    </source>
</evidence>
<keyword evidence="3 5" id="KW-1133">Transmembrane helix</keyword>
<keyword evidence="2 5" id="KW-0812">Transmembrane</keyword>
<protein>
    <recommendedName>
        <fullName evidence="6">Peptidase S54 rhomboid domain-containing protein</fullName>
    </recommendedName>
</protein>
<dbReference type="EMBL" id="CDSF01000136">
    <property type="protein sequence ID" value="CEP02992.1"/>
    <property type="molecule type" value="Genomic_DNA"/>
</dbReference>
<organism evidence="7 8">
    <name type="scientific">Plasmodiophora brassicae</name>
    <name type="common">Clubroot disease agent</name>
    <dbReference type="NCBI Taxonomy" id="37360"/>
    <lineage>
        <taxon>Eukaryota</taxon>
        <taxon>Sar</taxon>
        <taxon>Rhizaria</taxon>
        <taxon>Endomyxa</taxon>
        <taxon>Phytomyxea</taxon>
        <taxon>Plasmodiophorida</taxon>
        <taxon>Plasmodiophoridae</taxon>
        <taxon>Plasmodiophora</taxon>
    </lineage>
</organism>
<keyword evidence="8" id="KW-1185">Reference proteome</keyword>
<name>A0A0G4J644_PLABS</name>
<dbReference type="Pfam" id="PF01694">
    <property type="entry name" value="Rhomboid"/>
    <property type="match status" value="1"/>
</dbReference>
<keyword evidence="4 5" id="KW-0472">Membrane</keyword>
<feature type="domain" description="Peptidase S54 rhomboid" evidence="6">
    <location>
        <begin position="147"/>
        <end position="288"/>
    </location>
</feature>
<dbReference type="InterPro" id="IPR035952">
    <property type="entry name" value="Rhomboid-like_sf"/>
</dbReference>
<feature type="transmembrane region" description="Helical" evidence="5">
    <location>
        <begin position="28"/>
        <end position="47"/>
    </location>
</feature>
<evidence type="ECO:0000256" key="2">
    <source>
        <dbReference type="ARBA" id="ARBA00022692"/>
    </source>
</evidence>
<evidence type="ECO:0000256" key="5">
    <source>
        <dbReference type="SAM" id="Phobius"/>
    </source>
</evidence>
<dbReference type="InterPro" id="IPR022764">
    <property type="entry name" value="Peptidase_S54_rhomboid_dom"/>
</dbReference>
<accession>A0A0G4J644</accession>
<dbReference type="GO" id="GO:0004252">
    <property type="term" value="F:serine-type endopeptidase activity"/>
    <property type="evidence" value="ECO:0007669"/>
    <property type="project" value="InterPro"/>
</dbReference>
<dbReference type="PANTHER" id="PTHR43066:SF11">
    <property type="entry name" value="PEPTIDASE S54 RHOMBOID DOMAIN-CONTAINING PROTEIN"/>
    <property type="match status" value="1"/>
</dbReference>
<gene>
    <name evidence="7" type="ORF">PBRA_009210</name>
</gene>
<dbReference type="GO" id="GO:0016020">
    <property type="term" value="C:membrane"/>
    <property type="evidence" value="ECO:0007669"/>
    <property type="project" value="UniProtKB-SubCell"/>
</dbReference>
<dbReference type="Gene3D" id="1.20.1540.10">
    <property type="entry name" value="Rhomboid-like"/>
    <property type="match status" value="1"/>
</dbReference>
<evidence type="ECO:0000313" key="8">
    <source>
        <dbReference type="Proteomes" id="UP000039324"/>
    </source>
</evidence>
<dbReference type="OrthoDB" id="10260614at2759"/>
<evidence type="ECO:0000256" key="4">
    <source>
        <dbReference type="ARBA" id="ARBA00023136"/>
    </source>
</evidence>
<evidence type="ECO:0000313" key="7">
    <source>
        <dbReference type="EMBL" id="CEP02992.1"/>
    </source>
</evidence>